<evidence type="ECO:0000313" key="2">
    <source>
        <dbReference type="EMBL" id="VFQ81482.1"/>
    </source>
</evidence>
<name>A0A484LY42_9ASTE</name>
<accession>A0A484LY42</accession>
<sequence length="83" mass="9553">MSRPLFLRILADVEREVPWFNQRKGNGDSVSDSNNGRRKKLENPFPNPIGTLQISIIKRRDIYGERGRRDGNGTERADLGFRP</sequence>
<keyword evidence="3" id="KW-1185">Reference proteome</keyword>
<dbReference type="EMBL" id="OOIL02002240">
    <property type="protein sequence ID" value="VFQ81482.1"/>
    <property type="molecule type" value="Genomic_DNA"/>
</dbReference>
<organism evidence="2 3">
    <name type="scientific">Cuscuta campestris</name>
    <dbReference type="NCBI Taxonomy" id="132261"/>
    <lineage>
        <taxon>Eukaryota</taxon>
        <taxon>Viridiplantae</taxon>
        <taxon>Streptophyta</taxon>
        <taxon>Embryophyta</taxon>
        <taxon>Tracheophyta</taxon>
        <taxon>Spermatophyta</taxon>
        <taxon>Magnoliopsida</taxon>
        <taxon>eudicotyledons</taxon>
        <taxon>Gunneridae</taxon>
        <taxon>Pentapetalae</taxon>
        <taxon>asterids</taxon>
        <taxon>lamiids</taxon>
        <taxon>Solanales</taxon>
        <taxon>Convolvulaceae</taxon>
        <taxon>Cuscuteae</taxon>
        <taxon>Cuscuta</taxon>
        <taxon>Cuscuta subgen. Grammica</taxon>
        <taxon>Cuscuta sect. Cleistogrammica</taxon>
    </lineage>
</organism>
<reference evidence="2 3" key="1">
    <citation type="submission" date="2018-04" db="EMBL/GenBank/DDBJ databases">
        <authorList>
            <person name="Vogel A."/>
        </authorList>
    </citation>
    <scope>NUCLEOTIDE SEQUENCE [LARGE SCALE GENOMIC DNA]</scope>
</reference>
<evidence type="ECO:0000313" key="3">
    <source>
        <dbReference type="Proteomes" id="UP000595140"/>
    </source>
</evidence>
<feature type="region of interest" description="Disordered" evidence="1">
    <location>
        <begin position="21"/>
        <end position="47"/>
    </location>
</feature>
<proteinExistence type="predicted"/>
<gene>
    <name evidence="2" type="ORF">CCAM_LOCUS23258</name>
</gene>
<evidence type="ECO:0000256" key="1">
    <source>
        <dbReference type="SAM" id="MobiDB-lite"/>
    </source>
</evidence>
<dbReference type="AlphaFoldDB" id="A0A484LY42"/>
<dbReference type="Proteomes" id="UP000595140">
    <property type="component" value="Unassembled WGS sequence"/>
</dbReference>
<protein>
    <submittedName>
        <fullName evidence="2">Uncharacterized protein</fullName>
    </submittedName>
</protein>